<sequence length="380" mass="40958">MRFLTSSLSISGERLTAGSPYLLGKAATLSLSLLISVSVGSAEVSTTGQNQVKRSTGVTEDFLRKELEGRKNLVWTGHTIPDTDSFTASLLAAFIYGGKPGLPGALNPESRFALDECDADEPEVIKDFSGMSTGLVDFNQSTQLPSGIDPDLIAAIIDHHAIGGSPINIPNVISIEIRPWGSTATILMDHASTLGIELPVPLACMGLAAVLSDTVNLSAPTTTEYDKAYALKLAKRAGIDDINKFAERMLLAKSDLGGLSARDIVLLDYKEFEFGGKKVGIGVAETLTAQQLINRRYELKSAIEAQKKESGVDHLIFAIVDTRDHKSYFLWGDDEDKDIVISAFTGKVTDDMFVAEGVISRKRQIGPAIQRAVERQKVDD</sequence>
<comment type="caution">
    <text evidence="2">The sequence shown here is derived from an EMBL/GenBank/DDBJ whole genome shotgun (WGS) entry which is preliminary data.</text>
</comment>
<dbReference type="GO" id="GO:0005737">
    <property type="term" value="C:cytoplasm"/>
    <property type="evidence" value="ECO:0007669"/>
    <property type="project" value="InterPro"/>
</dbReference>
<dbReference type="Gene3D" id="3.90.1640.10">
    <property type="entry name" value="inorganic pyrophosphatase (n-terminal core)"/>
    <property type="match status" value="1"/>
</dbReference>
<dbReference type="RefSeq" id="WP_252470777.1">
    <property type="nucleotide sequence ID" value="NZ_JALBWM010000080.1"/>
</dbReference>
<dbReference type="InterPro" id="IPR004097">
    <property type="entry name" value="DHHA2"/>
</dbReference>
<feature type="domain" description="DHHA2" evidence="1">
    <location>
        <begin position="246"/>
        <end position="373"/>
    </location>
</feature>
<dbReference type="GO" id="GO:0004427">
    <property type="term" value="F:inorganic diphosphate phosphatase activity"/>
    <property type="evidence" value="ECO:0007669"/>
    <property type="project" value="UniProtKB-EC"/>
</dbReference>
<dbReference type="SUPFAM" id="SSF64182">
    <property type="entry name" value="DHH phosphoesterases"/>
    <property type="match status" value="1"/>
</dbReference>
<gene>
    <name evidence="2" type="ORF">MO867_15630</name>
</gene>
<evidence type="ECO:0000313" key="3">
    <source>
        <dbReference type="Proteomes" id="UP001139028"/>
    </source>
</evidence>
<dbReference type="InterPro" id="IPR038763">
    <property type="entry name" value="DHH_sf"/>
</dbReference>
<evidence type="ECO:0000313" key="2">
    <source>
        <dbReference type="EMBL" id="MCO1335767.1"/>
    </source>
</evidence>
<protein>
    <submittedName>
        <fullName evidence="2">Manganese-dependent inorganic pyrophosphatase</fullName>
        <ecNumber evidence="2">3.6.1.1</ecNumber>
    </submittedName>
</protein>
<proteinExistence type="predicted"/>
<dbReference type="EC" id="3.6.1.1" evidence="2"/>
<dbReference type="GO" id="GO:0046872">
    <property type="term" value="F:metal ion binding"/>
    <property type="evidence" value="ECO:0007669"/>
    <property type="project" value="UniProtKB-KW"/>
</dbReference>
<dbReference type="InterPro" id="IPR038222">
    <property type="entry name" value="DHHA2_dom_sf"/>
</dbReference>
<dbReference type="EMBL" id="JALBWM010000080">
    <property type="protein sequence ID" value="MCO1335767.1"/>
    <property type="molecule type" value="Genomic_DNA"/>
</dbReference>
<reference evidence="2" key="1">
    <citation type="journal article" date="2022" name="Arch. Microbiol.">
        <title>Microbulbifer okhotskensis sp. nov., isolated from a deep bottom sediment of the Okhotsk Sea.</title>
        <authorList>
            <person name="Romanenko L."/>
            <person name="Kurilenko V."/>
            <person name="Otstavnykh N."/>
            <person name="Velansky P."/>
            <person name="Isaeva M."/>
            <person name="Mikhailov V."/>
        </authorList>
    </citation>
    <scope>NUCLEOTIDE SEQUENCE</scope>
    <source>
        <strain evidence="2">OS29</strain>
    </source>
</reference>
<name>A0A9X2ENZ3_9GAMM</name>
<dbReference type="AlphaFoldDB" id="A0A9X2ENZ3"/>
<dbReference type="Proteomes" id="UP001139028">
    <property type="component" value="Unassembled WGS sequence"/>
</dbReference>
<dbReference type="NCBIfam" id="NF003877">
    <property type="entry name" value="PRK05427.1"/>
    <property type="match status" value="1"/>
</dbReference>
<organism evidence="2 3">
    <name type="scientific">Microbulbifer okhotskensis</name>
    <dbReference type="NCBI Taxonomy" id="2926617"/>
    <lineage>
        <taxon>Bacteria</taxon>
        <taxon>Pseudomonadati</taxon>
        <taxon>Pseudomonadota</taxon>
        <taxon>Gammaproteobacteria</taxon>
        <taxon>Cellvibrionales</taxon>
        <taxon>Microbulbiferaceae</taxon>
        <taxon>Microbulbifer</taxon>
    </lineage>
</organism>
<keyword evidence="3" id="KW-1185">Reference proteome</keyword>
<dbReference type="Gene3D" id="3.10.310.20">
    <property type="entry name" value="DHHA2 domain"/>
    <property type="match status" value="1"/>
</dbReference>
<evidence type="ECO:0000259" key="1">
    <source>
        <dbReference type="SMART" id="SM01131"/>
    </source>
</evidence>
<dbReference type="SMART" id="SM01131">
    <property type="entry name" value="DHHA2"/>
    <property type="match status" value="1"/>
</dbReference>
<keyword evidence="2" id="KW-0378">Hydrolase</keyword>
<accession>A0A9X2ENZ3</accession>
<dbReference type="Pfam" id="PF02833">
    <property type="entry name" value="DHHA2"/>
    <property type="match status" value="1"/>
</dbReference>